<dbReference type="PROSITE" id="PS50890">
    <property type="entry name" value="PUA"/>
    <property type="match status" value="1"/>
</dbReference>
<dbReference type="GO" id="GO:0001731">
    <property type="term" value="P:formation of translation preinitiation complex"/>
    <property type="evidence" value="ECO:0007669"/>
    <property type="project" value="TreeGrafter"/>
</dbReference>
<name>E4WUU5_OIKDI</name>
<dbReference type="OrthoDB" id="10249667at2759"/>
<dbReference type="SMART" id="SM00359">
    <property type="entry name" value="PUA"/>
    <property type="match status" value="1"/>
</dbReference>
<dbReference type="InParanoid" id="E4WUU5"/>
<dbReference type="Pfam" id="PF26292">
    <property type="entry name" value="PUA_elF2D"/>
    <property type="match status" value="1"/>
</dbReference>
<dbReference type="InterPro" id="IPR041366">
    <property type="entry name" value="Pre-PUA"/>
</dbReference>
<dbReference type="InterPro" id="IPR004521">
    <property type="entry name" value="Uncharacterised_CHP00451"/>
</dbReference>
<sequence length="182" mass="20700">MFRKFDEKESVSSVSQLKSSVQKNIRNQIIDTYPTFEPYFSEIWPKKEPARLAKTHEKVEVLVVNHEPIFFKCRDSQWLPNIRILHQFPFLLPIQQVDEGAIKFILSGADIMCPGLTSKGAFLDMETEKGAGVQVHCEGKELPIAVGTMAMTPKEIKEVNKGVGIAVNHCLNDGLWHWKHVK</sequence>
<dbReference type="Pfam" id="PF17832">
    <property type="entry name" value="Pre-PUA"/>
    <property type="match status" value="1"/>
</dbReference>
<dbReference type="NCBIfam" id="TIGR00451">
    <property type="entry name" value="unchar_dom_2"/>
    <property type="match status" value="1"/>
</dbReference>
<organism evidence="6">
    <name type="scientific">Oikopleura dioica</name>
    <name type="common">Tunicate</name>
    <dbReference type="NCBI Taxonomy" id="34765"/>
    <lineage>
        <taxon>Eukaryota</taxon>
        <taxon>Metazoa</taxon>
        <taxon>Chordata</taxon>
        <taxon>Tunicata</taxon>
        <taxon>Appendicularia</taxon>
        <taxon>Copelata</taxon>
        <taxon>Oikopleuridae</taxon>
        <taxon>Oikopleura</taxon>
    </lineage>
</organism>
<accession>E4WUU5</accession>
<comment type="subcellular location">
    <subcellularLocation>
        <location evidence="1 4">Cytoplasm</location>
    </subcellularLocation>
</comment>
<keyword evidence="8" id="KW-1185">Reference proteome</keyword>
<comment type="similarity">
    <text evidence="2">Belongs to the MCTS1 family.</text>
</comment>
<dbReference type="InterPro" id="IPR002478">
    <property type="entry name" value="PUA"/>
</dbReference>
<dbReference type="CDD" id="cd21155">
    <property type="entry name" value="PUA_MCTS-1-like"/>
    <property type="match status" value="1"/>
</dbReference>
<reference evidence="6" key="1">
    <citation type="journal article" date="2010" name="Science">
        <title>Plasticity of animal genome architecture unmasked by rapid evolution of a pelagic tunicate.</title>
        <authorList>
            <person name="Denoeud F."/>
            <person name="Henriet S."/>
            <person name="Mungpakdee S."/>
            <person name="Aury J.M."/>
            <person name="Da Silva C."/>
            <person name="Brinkmann H."/>
            <person name="Mikhaleva J."/>
            <person name="Olsen L.C."/>
            <person name="Jubin C."/>
            <person name="Canestro C."/>
            <person name="Bouquet J.M."/>
            <person name="Danks G."/>
            <person name="Poulain J."/>
            <person name="Campsteijn C."/>
            <person name="Adamski M."/>
            <person name="Cross I."/>
            <person name="Yadetie F."/>
            <person name="Muffato M."/>
            <person name="Louis A."/>
            <person name="Butcher S."/>
            <person name="Tsagkogeorga G."/>
            <person name="Konrad A."/>
            <person name="Singh S."/>
            <person name="Jensen M.F."/>
            <person name="Cong E.H."/>
            <person name="Eikeseth-Otteraa H."/>
            <person name="Noel B."/>
            <person name="Anthouard V."/>
            <person name="Porcel B.M."/>
            <person name="Kachouri-Lafond R."/>
            <person name="Nishino A."/>
            <person name="Ugolini M."/>
            <person name="Chourrout P."/>
            <person name="Nishida H."/>
            <person name="Aasland R."/>
            <person name="Huzurbazar S."/>
            <person name="Westhof E."/>
            <person name="Delsuc F."/>
            <person name="Lehrach H."/>
            <person name="Reinhardt R."/>
            <person name="Weissenbach J."/>
            <person name="Roy S.W."/>
            <person name="Artiguenave F."/>
            <person name="Postlethwait J.H."/>
            <person name="Manak J.R."/>
            <person name="Thompson E.M."/>
            <person name="Jaillon O."/>
            <person name="Du Pasquier L."/>
            <person name="Boudinot P."/>
            <person name="Liberles D.A."/>
            <person name="Volff J.N."/>
            <person name="Philippe H."/>
            <person name="Lenhard B."/>
            <person name="Roest Crollius H."/>
            <person name="Wincker P."/>
            <person name="Chourrout D."/>
        </authorList>
    </citation>
    <scope>NUCLEOTIDE SEQUENCE [LARGE SCALE GENOMIC DNA]</scope>
</reference>
<dbReference type="PIRSF" id="PIRSF005067">
    <property type="entry name" value="Tma_RNA-bind_prd"/>
    <property type="match status" value="1"/>
</dbReference>
<dbReference type="InterPro" id="IPR016437">
    <property type="entry name" value="MCT-1/Tma20"/>
</dbReference>
<evidence type="ECO:0000259" key="5">
    <source>
        <dbReference type="SMART" id="SM00359"/>
    </source>
</evidence>
<dbReference type="EMBL" id="FN654502">
    <property type="protein sequence ID" value="CBY34372.1"/>
    <property type="molecule type" value="Genomic_DNA"/>
</dbReference>
<dbReference type="PANTHER" id="PTHR22798:SF0">
    <property type="entry name" value="MALIGNANT T-CELL-AMPLIFIED SEQUENCE 1"/>
    <property type="match status" value="1"/>
</dbReference>
<evidence type="ECO:0000313" key="8">
    <source>
        <dbReference type="Proteomes" id="UP000001307"/>
    </source>
</evidence>
<dbReference type="InterPro" id="IPR048248">
    <property type="entry name" value="PUA_eIF2d-like"/>
</dbReference>
<evidence type="ECO:0000256" key="3">
    <source>
        <dbReference type="ARBA" id="ARBA00022490"/>
    </source>
</evidence>
<evidence type="ECO:0000256" key="4">
    <source>
        <dbReference type="PIRNR" id="PIRNR005067"/>
    </source>
</evidence>
<keyword evidence="3 4" id="KW-0963">Cytoplasm</keyword>
<dbReference type="Proteomes" id="UP000011014">
    <property type="component" value="Unassembled WGS sequence"/>
</dbReference>
<dbReference type="InterPro" id="IPR015947">
    <property type="entry name" value="PUA-like_sf"/>
</dbReference>
<gene>
    <name evidence="6" type="ORF">GSOID_T00009398001</name>
    <name evidence="7" type="ORF">GSOID_T00024394001</name>
</gene>
<feature type="domain" description="PUA" evidence="5">
    <location>
        <begin position="93"/>
        <end position="172"/>
    </location>
</feature>
<dbReference type="GO" id="GO:0003723">
    <property type="term" value="F:RNA binding"/>
    <property type="evidence" value="ECO:0007669"/>
    <property type="project" value="InterPro"/>
</dbReference>
<dbReference type="SUPFAM" id="SSF88697">
    <property type="entry name" value="PUA domain-like"/>
    <property type="match status" value="1"/>
</dbReference>
<evidence type="ECO:0000313" key="6">
    <source>
        <dbReference type="EMBL" id="CBY21626.1"/>
    </source>
</evidence>
<dbReference type="PANTHER" id="PTHR22798">
    <property type="entry name" value="MCT-1 PROTEIN"/>
    <property type="match status" value="1"/>
</dbReference>
<protein>
    <recommendedName>
        <fullName evidence="5">PUA domain-containing protein</fullName>
    </recommendedName>
</protein>
<proteinExistence type="inferred from homology"/>
<dbReference type="EMBL" id="FN653017">
    <property type="protein sequence ID" value="CBY21626.1"/>
    <property type="molecule type" value="Genomic_DNA"/>
</dbReference>
<dbReference type="Proteomes" id="UP000001307">
    <property type="component" value="Unassembled WGS sequence"/>
</dbReference>
<dbReference type="Gene3D" id="3.10.400.20">
    <property type="match status" value="1"/>
</dbReference>
<evidence type="ECO:0000256" key="2">
    <source>
        <dbReference type="ARBA" id="ARBA00008955"/>
    </source>
</evidence>
<dbReference type="AlphaFoldDB" id="E4WUU5"/>
<dbReference type="FunCoup" id="E4WUU5">
    <property type="interactions" value="219"/>
</dbReference>
<dbReference type="GO" id="GO:0005737">
    <property type="term" value="C:cytoplasm"/>
    <property type="evidence" value="ECO:0007669"/>
    <property type="project" value="UniProtKB-SubCell"/>
</dbReference>
<evidence type="ECO:0000256" key="1">
    <source>
        <dbReference type="ARBA" id="ARBA00004496"/>
    </source>
</evidence>
<dbReference type="CDD" id="cd11609">
    <property type="entry name" value="MCT1_N"/>
    <property type="match status" value="1"/>
</dbReference>
<evidence type="ECO:0000313" key="7">
    <source>
        <dbReference type="EMBL" id="CBY34372.1"/>
    </source>
</evidence>